<dbReference type="AlphaFoldDB" id="A0A2V2X3J9"/>
<feature type="chain" id="PRO_5016044590" evidence="2">
    <location>
        <begin position="31"/>
        <end position="770"/>
    </location>
</feature>
<dbReference type="VEuPathDB" id="TriTrypDB:TCSYLVIO_003756"/>
<feature type="compositionally biased region" description="Basic and acidic residues" evidence="1">
    <location>
        <begin position="603"/>
        <end position="637"/>
    </location>
</feature>
<feature type="region of interest" description="Disordered" evidence="1">
    <location>
        <begin position="536"/>
        <end position="568"/>
    </location>
</feature>
<evidence type="ECO:0000256" key="1">
    <source>
        <dbReference type="SAM" id="MobiDB-lite"/>
    </source>
</evidence>
<name>A0A2V2X3J9_TRYCR</name>
<keyword evidence="2" id="KW-0732">Signal</keyword>
<dbReference type="VEuPathDB" id="TriTrypDB:TcCLB.508693.190"/>
<dbReference type="VEuPathDB" id="TriTrypDB:Tc_MARK_2518"/>
<feature type="compositionally biased region" description="Polar residues" evidence="1">
    <location>
        <begin position="644"/>
        <end position="654"/>
    </location>
</feature>
<dbReference type="VEuPathDB" id="TriTrypDB:C3747_29g172"/>
<feature type="region of interest" description="Disordered" evidence="1">
    <location>
        <begin position="80"/>
        <end position="460"/>
    </location>
</feature>
<dbReference type="VEuPathDB" id="TriTrypDB:C4B63_113g62"/>
<dbReference type="VEuPathDB" id="TriTrypDB:TcBrA4_0014910"/>
<dbReference type="VEuPathDB" id="TriTrypDB:BCY84_20579"/>
<accession>A0A2V2X3J9</accession>
<evidence type="ECO:0000256" key="2">
    <source>
        <dbReference type="SAM" id="SignalP"/>
    </source>
</evidence>
<feature type="compositionally biased region" description="Basic and acidic residues" evidence="1">
    <location>
        <begin position="536"/>
        <end position="550"/>
    </location>
</feature>
<dbReference type="VEuPathDB" id="TriTrypDB:TcCL_ESM05340"/>
<dbReference type="PANTHER" id="PTHR13270:SF14">
    <property type="entry name" value="SEX DETERMINATION AND DOSAGE COMPENSATION PROTEIN SDC-2"/>
    <property type="match status" value="1"/>
</dbReference>
<protein>
    <submittedName>
        <fullName evidence="3">Uncharacterized protein</fullName>
    </submittedName>
</protein>
<reference evidence="3 4" key="1">
    <citation type="journal article" date="2018" name="Microb. Genom.">
        <title>Expanding an expanded genome: long-read sequencing of Trypanosoma cruzi.</title>
        <authorList>
            <person name="Berna L."/>
            <person name="Rodriguez M."/>
            <person name="Chiribao M.L."/>
            <person name="Parodi-Talice A."/>
            <person name="Pita S."/>
            <person name="Rijo G."/>
            <person name="Alvarez-Valin F."/>
            <person name="Robello C."/>
        </authorList>
    </citation>
    <scope>NUCLEOTIDE SEQUENCE [LARGE SCALE GENOMIC DNA]</scope>
    <source>
        <strain evidence="3 4">TCC</strain>
    </source>
</reference>
<feature type="signal peptide" evidence="2">
    <location>
        <begin position="1"/>
        <end position="30"/>
    </location>
</feature>
<organism evidence="3 4">
    <name type="scientific">Trypanosoma cruzi</name>
    <dbReference type="NCBI Taxonomy" id="5693"/>
    <lineage>
        <taxon>Eukaryota</taxon>
        <taxon>Discoba</taxon>
        <taxon>Euglenozoa</taxon>
        <taxon>Kinetoplastea</taxon>
        <taxon>Metakinetoplastina</taxon>
        <taxon>Trypanosomatida</taxon>
        <taxon>Trypanosomatidae</taxon>
        <taxon>Trypanosoma</taxon>
        <taxon>Schizotrypanum</taxon>
    </lineage>
</organism>
<gene>
    <name evidence="3" type="ORF">C3747_29g172</name>
</gene>
<dbReference type="VEuPathDB" id="TriTrypDB:TcCLB.503865.60"/>
<dbReference type="EMBL" id="PRFC01000029">
    <property type="protein sequence ID" value="PWV15440.1"/>
    <property type="molecule type" value="Genomic_DNA"/>
</dbReference>
<evidence type="ECO:0000313" key="3">
    <source>
        <dbReference type="EMBL" id="PWV15440.1"/>
    </source>
</evidence>
<feature type="region of interest" description="Disordered" evidence="1">
    <location>
        <begin position="747"/>
        <end position="770"/>
    </location>
</feature>
<dbReference type="VEuPathDB" id="TriTrypDB:TcG_01392"/>
<sequence length="770" mass="88071">MLYHAMIGRPWCLYIFYCLCLLLLAVVTNASSVEDTEGVWHSPSAVIKPTEGRARMLHEENGGPDNNEDETGRLKGEVARLRKLTEGQVTEAEAKEEEAKRHQAEEEAAKRHQAEEEAAKRRQAEEEAEKRHQAEEEAAKRHQAEEEAERRRQAEEEAEKRHQAEEEAAKRRQAEEEAEKRHQAEEEAAKRHQAEEEAEKRRQAEEEAEKRRQAEEEAEKRRQAEEEAEKRHQAEEEAEKRRQAEEEAEKRRQAEEEAEKRRQAEEEAEKRRQAEEEAAKRRQAEEEAEKRHQAEEEAAKRHQAEEEAEKRRQAEEEAEKRHQAEEEAEKRRQAEEEAEKRRQAEEEAAKRHQAEEEAEKRRQAEEEAAKRRQAEEEAAKRRQAEEEAEKRRQAEEEAEKRHQAEEEAEKRRQAEEEAAKRHQAEEEAAKRHQAEEEAEKRRQAEEEAEKRRQSEKDTQNFLKRYNSEGNKGLEFLRILVFQTDELESSVNAAREEINKFCFLAGTISTSCHEALSDLHAATSRLAVAVNTLGKKLDIEDEPPRGSERKSNKTGQEGSRPFFGSQPHGEEEAIPAEIWGVWNWVGALLLIVLASVINRMREAPKEKREVDKIKFHGKNGEKEDQRGSHHSIGSEKSENGLPLNSALSQGANRNTAPGLVRRQPAVNSEVKTSFPALPKKPLVKPFLPGPGEESALQLGGTPKQHGVTGPVPFRPPQPVWLNQNGPSPSGPSSDLCHSLLVAENSVAAEKAKEDSAGSLGELRNPFLQRWS</sequence>
<evidence type="ECO:0000313" key="4">
    <source>
        <dbReference type="Proteomes" id="UP000246078"/>
    </source>
</evidence>
<feature type="compositionally biased region" description="Basic and acidic residues" evidence="1">
    <location>
        <begin position="97"/>
        <end position="458"/>
    </location>
</feature>
<feature type="region of interest" description="Disordered" evidence="1">
    <location>
        <begin position="603"/>
        <end position="670"/>
    </location>
</feature>
<dbReference type="VEuPathDB" id="TriTrypDB:TcG_01391"/>
<dbReference type="Proteomes" id="UP000246078">
    <property type="component" value="Unassembled WGS sequence"/>
</dbReference>
<dbReference type="VEuPathDB" id="TriTrypDB:TCDM_02512"/>
<comment type="caution">
    <text evidence="3">The sequence shown here is derived from an EMBL/GenBank/DDBJ whole genome shotgun (WGS) entry which is preliminary data.</text>
</comment>
<dbReference type="VEuPathDB" id="TriTrypDB:BCY84_11019"/>
<dbReference type="PANTHER" id="PTHR13270">
    <property type="entry name" value="PROTEIN C20ORF116-RELATED"/>
    <property type="match status" value="1"/>
</dbReference>
<proteinExistence type="predicted"/>